<name>A0A401Q0D4_SCYTO</name>
<proteinExistence type="predicted"/>
<reference evidence="1 2" key="1">
    <citation type="journal article" date="2018" name="Nat. Ecol. Evol.">
        <title>Shark genomes provide insights into elasmobranch evolution and the origin of vertebrates.</title>
        <authorList>
            <person name="Hara Y"/>
            <person name="Yamaguchi K"/>
            <person name="Onimaru K"/>
            <person name="Kadota M"/>
            <person name="Koyanagi M"/>
            <person name="Keeley SD"/>
            <person name="Tatsumi K"/>
            <person name="Tanaka K"/>
            <person name="Motone F"/>
            <person name="Kageyama Y"/>
            <person name="Nozu R"/>
            <person name="Adachi N"/>
            <person name="Nishimura O"/>
            <person name="Nakagawa R"/>
            <person name="Tanegashima C"/>
            <person name="Kiyatake I"/>
            <person name="Matsumoto R"/>
            <person name="Murakumo K"/>
            <person name="Nishida K"/>
            <person name="Terakita A"/>
            <person name="Kuratani S"/>
            <person name="Sato K"/>
            <person name="Hyodo S Kuraku.S."/>
        </authorList>
    </citation>
    <scope>NUCLEOTIDE SEQUENCE [LARGE SCALE GENOMIC DNA]</scope>
</reference>
<dbReference type="EMBL" id="BFAA01017157">
    <property type="protein sequence ID" value="GCB78826.1"/>
    <property type="molecule type" value="Genomic_DNA"/>
</dbReference>
<sequence length="60" mass="6762">QPILTVCRYDSSPVNTGDPELIDWLREHGADEDTIDRGRNALQVVESNHGEQIKVNFLPC</sequence>
<gene>
    <name evidence="1" type="ORF">scyTo_0020716</name>
</gene>
<dbReference type="AlphaFoldDB" id="A0A401Q0D4"/>
<evidence type="ECO:0000313" key="1">
    <source>
        <dbReference type="EMBL" id="GCB78826.1"/>
    </source>
</evidence>
<dbReference type="Proteomes" id="UP000288216">
    <property type="component" value="Unassembled WGS sequence"/>
</dbReference>
<feature type="non-terminal residue" evidence="1">
    <location>
        <position position="1"/>
    </location>
</feature>
<evidence type="ECO:0000313" key="2">
    <source>
        <dbReference type="Proteomes" id="UP000288216"/>
    </source>
</evidence>
<protein>
    <submittedName>
        <fullName evidence="1">Uncharacterized protein</fullName>
    </submittedName>
</protein>
<comment type="caution">
    <text evidence="1">The sequence shown here is derived from an EMBL/GenBank/DDBJ whole genome shotgun (WGS) entry which is preliminary data.</text>
</comment>
<accession>A0A401Q0D4</accession>
<organism evidence="1 2">
    <name type="scientific">Scyliorhinus torazame</name>
    <name type="common">Cloudy catshark</name>
    <name type="synonym">Catulus torazame</name>
    <dbReference type="NCBI Taxonomy" id="75743"/>
    <lineage>
        <taxon>Eukaryota</taxon>
        <taxon>Metazoa</taxon>
        <taxon>Chordata</taxon>
        <taxon>Craniata</taxon>
        <taxon>Vertebrata</taxon>
        <taxon>Chondrichthyes</taxon>
        <taxon>Elasmobranchii</taxon>
        <taxon>Galeomorphii</taxon>
        <taxon>Galeoidea</taxon>
        <taxon>Carcharhiniformes</taxon>
        <taxon>Scyliorhinidae</taxon>
        <taxon>Scyliorhinus</taxon>
    </lineage>
</organism>
<keyword evidence="2" id="KW-1185">Reference proteome</keyword>